<keyword evidence="2" id="KW-1185">Reference proteome</keyword>
<dbReference type="Gene3D" id="3.80.10.10">
    <property type="entry name" value="Ribonuclease Inhibitor"/>
    <property type="match status" value="1"/>
</dbReference>
<dbReference type="PANTHER" id="PTHR15140">
    <property type="entry name" value="TUBULIN-SPECIFIC CHAPERONE E"/>
    <property type="match status" value="1"/>
</dbReference>
<organism evidence="1 2">
    <name type="scientific">Capsicum annuum</name>
    <name type="common">Capsicum pepper</name>
    <dbReference type="NCBI Taxonomy" id="4072"/>
    <lineage>
        <taxon>Eukaryota</taxon>
        <taxon>Viridiplantae</taxon>
        <taxon>Streptophyta</taxon>
        <taxon>Embryophyta</taxon>
        <taxon>Tracheophyta</taxon>
        <taxon>Spermatophyta</taxon>
        <taxon>Magnoliopsida</taxon>
        <taxon>eudicotyledons</taxon>
        <taxon>Gunneridae</taxon>
        <taxon>Pentapetalae</taxon>
        <taxon>asterids</taxon>
        <taxon>lamiids</taxon>
        <taxon>Solanales</taxon>
        <taxon>Solanaceae</taxon>
        <taxon>Solanoideae</taxon>
        <taxon>Capsiceae</taxon>
        <taxon>Capsicum</taxon>
    </lineage>
</organism>
<sequence>MNISSDCLPSLEHLVLRSCKKVEEFPSCLGDIPVLWSVELHWCSRSAVNSIISIQEEVLEYTGDEGFKVHVYPSDLDSRSSPEDHSD</sequence>
<evidence type="ECO:0000313" key="2">
    <source>
        <dbReference type="Proteomes" id="UP000222542"/>
    </source>
</evidence>
<dbReference type="SMR" id="A0A2G2YR36"/>
<reference evidence="1 2" key="1">
    <citation type="journal article" date="2014" name="Nat. Genet.">
        <title>Genome sequence of the hot pepper provides insights into the evolution of pungency in Capsicum species.</title>
        <authorList>
            <person name="Kim S."/>
            <person name="Park M."/>
            <person name="Yeom S.I."/>
            <person name="Kim Y.M."/>
            <person name="Lee J.M."/>
            <person name="Lee H.A."/>
            <person name="Seo E."/>
            <person name="Choi J."/>
            <person name="Cheong K."/>
            <person name="Kim K.T."/>
            <person name="Jung K."/>
            <person name="Lee G.W."/>
            <person name="Oh S.K."/>
            <person name="Bae C."/>
            <person name="Kim S.B."/>
            <person name="Lee H.Y."/>
            <person name="Kim S.Y."/>
            <person name="Kim M.S."/>
            <person name="Kang B.C."/>
            <person name="Jo Y.D."/>
            <person name="Yang H.B."/>
            <person name="Jeong H.J."/>
            <person name="Kang W.H."/>
            <person name="Kwon J.K."/>
            <person name="Shin C."/>
            <person name="Lim J.Y."/>
            <person name="Park J.H."/>
            <person name="Huh J.H."/>
            <person name="Kim J.S."/>
            <person name="Kim B.D."/>
            <person name="Cohen O."/>
            <person name="Paran I."/>
            <person name="Suh M.C."/>
            <person name="Lee S.B."/>
            <person name="Kim Y.K."/>
            <person name="Shin Y."/>
            <person name="Noh S.J."/>
            <person name="Park J."/>
            <person name="Seo Y.S."/>
            <person name="Kwon S.Y."/>
            <person name="Kim H.A."/>
            <person name="Park J.M."/>
            <person name="Kim H.J."/>
            <person name="Choi S.B."/>
            <person name="Bosland P.W."/>
            <person name="Reeves G."/>
            <person name="Jo S.H."/>
            <person name="Lee B.W."/>
            <person name="Cho H.T."/>
            <person name="Choi H.S."/>
            <person name="Lee M.S."/>
            <person name="Yu Y."/>
            <person name="Do Choi Y."/>
            <person name="Park B.S."/>
            <person name="van Deynze A."/>
            <person name="Ashrafi H."/>
            <person name="Hill T."/>
            <person name="Kim W.T."/>
            <person name="Pai H.S."/>
            <person name="Ahn H.K."/>
            <person name="Yeam I."/>
            <person name="Giovannoni J.J."/>
            <person name="Rose J.K."/>
            <person name="Sorensen I."/>
            <person name="Lee S.J."/>
            <person name="Kim R.W."/>
            <person name="Choi I.Y."/>
            <person name="Choi B.S."/>
            <person name="Lim J.S."/>
            <person name="Lee Y.H."/>
            <person name="Choi D."/>
        </authorList>
    </citation>
    <scope>NUCLEOTIDE SEQUENCE [LARGE SCALE GENOMIC DNA]</scope>
    <source>
        <strain evidence="2">cv. CM334</strain>
    </source>
</reference>
<dbReference type="SUPFAM" id="SSF52047">
    <property type="entry name" value="RNI-like"/>
    <property type="match status" value="1"/>
</dbReference>
<dbReference type="AlphaFoldDB" id="A0A2G2YR36"/>
<dbReference type="PANTHER" id="PTHR15140:SF39">
    <property type="entry name" value="LATE BLIGHT RESISTANCE PROTEIN HOMOLOG R1B-14"/>
    <property type="match status" value="1"/>
</dbReference>
<dbReference type="InterPro" id="IPR032675">
    <property type="entry name" value="LRR_dom_sf"/>
</dbReference>
<dbReference type="EMBL" id="AYRZ02000009">
    <property type="protein sequence ID" value="PHT72135.1"/>
    <property type="molecule type" value="Genomic_DNA"/>
</dbReference>
<dbReference type="Proteomes" id="UP000222542">
    <property type="component" value="Unassembled WGS sequence"/>
</dbReference>
<dbReference type="Gramene" id="PHT72135">
    <property type="protein sequence ID" value="PHT72135"/>
    <property type="gene ID" value="T459_22920"/>
</dbReference>
<reference evidence="1 2" key="2">
    <citation type="journal article" date="2017" name="Genome Biol.">
        <title>New reference genome sequences of hot pepper reveal the massive evolution of plant disease-resistance genes by retroduplication.</title>
        <authorList>
            <person name="Kim S."/>
            <person name="Park J."/>
            <person name="Yeom S.I."/>
            <person name="Kim Y.M."/>
            <person name="Seo E."/>
            <person name="Kim K.T."/>
            <person name="Kim M.S."/>
            <person name="Lee J.M."/>
            <person name="Cheong K."/>
            <person name="Shin H.S."/>
            <person name="Kim S.B."/>
            <person name="Han K."/>
            <person name="Lee J."/>
            <person name="Park M."/>
            <person name="Lee H.A."/>
            <person name="Lee H.Y."/>
            <person name="Lee Y."/>
            <person name="Oh S."/>
            <person name="Lee J.H."/>
            <person name="Choi E."/>
            <person name="Choi E."/>
            <person name="Lee S.E."/>
            <person name="Jeon J."/>
            <person name="Kim H."/>
            <person name="Choi G."/>
            <person name="Song H."/>
            <person name="Lee J."/>
            <person name="Lee S.C."/>
            <person name="Kwon J.K."/>
            <person name="Lee H.Y."/>
            <person name="Koo N."/>
            <person name="Hong Y."/>
            <person name="Kim R.W."/>
            <person name="Kang W.H."/>
            <person name="Huh J.H."/>
            <person name="Kang B.C."/>
            <person name="Yang T.J."/>
            <person name="Lee Y.H."/>
            <person name="Bennetzen J.L."/>
            <person name="Choi D."/>
        </authorList>
    </citation>
    <scope>NUCLEOTIDE SEQUENCE [LARGE SCALE GENOMIC DNA]</scope>
    <source>
        <strain evidence="2">cv. CM334</strain>
    </source>
</reference>
<evidence type="ECO:0000313" key="1">
    <source>
        <dbReference type="EMBL" id="PHT72135.1"/>
    </source>
</evidence>
<protein>
    <submittedName>
        <fullName evidence="1">Uncharacterized protein</fullName>
    </submittedName>
</protein>
<comment type="caution">
    <text evidence="1">The sequence shown here is derived from an EMBL/GenBank/DDBJ whole genome shotgun (WGS) entry which is preliminary data.</text>
</comment>
<gene>
    <name evidence="1" type="ORF">T459_22920</name>
</gene>
<proteinExistence type="predicted"/>
<accession>A0A2G2YR36</accession>
<name>A0A2G2YR36_CAPAN</name>